<dbReference type="GO" id="GO:0016757">
    <property type="term" value="F:glycosyltransferase activity"/>
    <property type="evidence" value="ECO:0007669"/>
    <property type="project" value="UniProtKB-KW"/>
</dbReference>
<reference evidence="2 3" key="1">
    <citation type="submission" date="2024-02" db="EMBL/GenBank/DDBJ databases">
        <title>Genome and pathogenicity analysis of Helicobacter mastomyrinus isolated from mice.</title>
        <authorList>
            <person name="Zhu L."/>
        </authorList>
    </citation>
    <scope>NUCLEOTIDE SEQUENCE [LARGE SCALE GENOMIC DNA]</scope>
    <source>
        <strain evidence="2 3">Hm-17</strain>
    </source>
</reference>
<dbReference type="SUPFAM" id="SSF53448">
    <property type="entry name" value="Nucleotide-diphospho-sugar transferases"/>
    <property type="match status" value="1"/>
</dbReference>
<dbReference type="CDD" id="cd00761">
    <property type="entry name" value="Glyco_tranf_GTA_type"/>
    <property type="match status" value="1"/>
</dbReference>
<dbReference type="Pfam" id="PF00535">
    <property type="entry name" value="Glycos_transf_2"/>
    <property type="match status" value="1"/>
</dbReference>
<sequence>MQDVKTQEKPLVSVIIPIYNVEKYLRECLDSVINQSLREIEIICINDGSTDKSGQIVQEYAKRDCRIIYLEQENQGGGAARNTGLERAKGEWVLIFDSDDYMRPFAIESLVQRALQTQAQIVIAQSEELSQDGNIVPMDWALRLDLLPQKERFDYKDLGDYVFGFCVGWAWDKLYNSAFIESHNLRFEPVKSPSDDLLFTFSSLVRADSISVCEKMLFTHRKHATSLESSRDKNPTLFLSSVSKWQDSLIKMGIFSSVQRSFMNWTLSFCLWHLHTLYSNEAHYQLFVALKRALRDLGISHYPKAAFYNQTHYKQMRYILCIPLWLHRLNTWRICDIRGIFRLRLSKKGSVIRIFGKTLYSNGSDYL</sequence>
<keyword evidence="2" id="KW-0328">Glycosyltransferase</keyword>
<name>A0ABZ3F7A2_9HELI</name>
<dbReference type="Gene3D" id="3.90.550.10">
    <property type="entry name" value="Spore Coat Polysaccharide Biosynthesis Protein SpsA, Chain A"/>
    <property type="match status" value="1"/>
</dbReference>
<dbReference type="Proteomes" id="UP001434737">
    <property type="component" value="Chromosome"/>
</dbReference>
<dbReference type="InterPro" id="IPR029044">
    <property type="entry name" value="Nucleotide-diphossugar_trans"/>
</dbReference>
<dbReference type="InterPro" id="IPR001173">
    <property type="entry name" value="Glyco_trans_2-like"/>
</dbReference>
<proteinExistence type="predicted"/>
<evidence type="ECO:0000313" key="2">
    <source>
        <dbReference type="EMBL" id="XAM18402.1"/>
    </source>
</evidence>
<dbReference type="EC" id="2.4.-.-" evidence="2"/>
<dbReference type="RefSeq" id="WP_343353807.1">
    <property type="nucleotide sequence ID" value="NZ_CP145316.1"/>
</dbReference>
<feature type="domain" description="Glycosyltransferase 2-like" evidence="1">
    <location>
        <begin position="13"/>
        <end position="162"/>
    </location>
</feature>
<dbReference type="EMBL" id="CP145316">
    <property type="protein sequence ID" value="XAM18402.1"/>
    <property type="molecule type" value="Genomic_DNA"/>
</dbReference>
<accession>A0ABZ3F7A2</accession>
<gene>
    <name evidence="2" type="ORF">V3I05_01585</name>
</gene>
<dbReference type="PANTHER" id="PTHR22916">
    <property type="entry name" value="GLYCOSYLTRANSFERASE"/>
    <property type="match status" value="1"/>
</dbReference>
<evidence type="ECO:0000259" key="1">
    <source>
        <dbReference type="Pfam" id="PF00535"/>
    </source>
</evidence>
<keyword evidence="2" id="KW-0808">Transferase</keyword>
<organism evidence="2 3">
    <name type="scientific">Helicobacter mastomyrinus</name>
    <dbReference type="NCBI Taxonomy" id="287948"/>
    <lineage>
        <taxon>Bacteria</taxon>
        <taxon>Pseudomonadati</taxon>
        <taxon>Campylobacterota</taxon>
        <taxon>Epsilonproteobacteria</taxon>
        <taxon>Campylobacterales</taxon>
        <taxon>Helicobacteraceae</taxon>
        <taxon>Helicobacter</taxon>
    </lineage>
</organism>
<protein>
    <submittedName>
        <fullName evidence="2">Glycosyltransferase family 2 protein</fullName>
        <ecNumber evidence="2">2.4.-.-</ecNumber>
    </submittedName>
</protein>
<keyword evidence="3" id="KW-1185">Reference proteome</keyword>
<dbReference type="PANTHER" id="PTHR22916:SF3">
    <property type="entry name" value="UDP-GLCNAC:BETAGAL BETA-1,3-N-ACETYLGLUCOSAMINYLTRANSFERASE-LIKE PROTEIN 1"/>
    <property type="match status" value="1"/>
</dbReference>
<evidence type="ECO:0000313" key="3">
    <source>
        <dbReference type="Proteomes" id="UP001434737"/>
    </source>
</evidence>